<evidence type="ECO:0000313" key="2">
    <source>
        <dbReference type="Proteomes" id="UP001162992"/>
    </source>
</evidence>
<dbReference type="EMBL" id="CM055095">
    <property type="protein sequence ID" value="KAJ7559018.1"/>
    <property type="molecule type" value="Genomic_DNA"/>
</dbReference>
<evidence type="ECO:0000313" key="1">
    <source>
        <dbReference type="EMBL" id="KAJ7559018.1"/>
    </source>
</evidence>
<gene>
    <name evidence="1" type="ORF">O6H91_04G066100</name>
</gene>
<proteinExistence type="predicted"/>
<organism evidence="1 2">
    <name type="scientific">Diphasiastrum complanatum</name>
    <name type="common">Issler's clubmoss</name>
    <name type="synonym">Lycopodium complanatum</name>
    <dbReference type="NCBI Taxonomy" id="34168"/>
    <lineage>
        <taxon>Eukaryota</taxon>
        <taxon>Viridiplantae</taxon>
        <taxon>Streptophyta</taxon>
        <taxon>Embryophyta</taxon>
        <taxon>Tracheophyta</taxon>
        <taxon>Lycopodiopsida</taxon>
        <taxon>Lycopodiales</taxon>
        <taxon>Lycopodiaceae</taxon>
        <taxon>Lycopodioideae</taxon>
        <taxon>Diphasiastrum</taxon>
    </lineage>
</organism>
<reference evidence="2" key="1">
    <citation type="journal article" date="2024" name="Proc. Natl. Acad. Sci. U.S.A.">
        <title>Extraordinary preservation of gene collinearity over three hundred million years revealed in homosporous lycophytes.</title>
        <authorList>
            <person name="Li C."/>
            <person name="Wickell D."/>
            <person name="Kuo L.Y."/>
            <person name="Chen X."/>
            <person name="Nie B."/>
            <person name="Liao X."/>
            <person name="Peng D."/>
            <person name="Ji J."/>
            <person name="Jenkins J."/>
            <person name="Williams M."/>
            <person name="Shu S."/>
            <person name="Plott C."/>
            <person name="Barry K."/>
            <person name="Rajasekar S."/>
            <person name="Grimwood J."/>
            <person name="Han X."/>
            <person name="Sun S."/>
            <person name="Hou Z."/>
            <person name="He W."/>
            <person name="Dai G."/>
            <person name="Sun C."/>
            <person name="Schmutz J."/>
            <person name="Leebens-Mack J.H."/>
            <person name="Li F.W."/>
            <person name="Wang L."/>
        </authorList>
    </citation>
    <scope>NUCLEOTIDE SEQUENCE [LARGE SCALE GENOMIC DNA]</scope>
    <source>
        <strain evidence="2">cv. PW_Plant_1</strain>
    </source>
</reference>
<comment type="caution">
    <text evidence="1">The sequence shown here is derived from an EMBL/GenBank/DDBJ whole genome shotgun (WGS) entry which is preliminary data.</text>
</comment>
<accession>A0ACC2DXJ6</accession>
<dbReference type="Proteomes" id="UP001162992">
    <property type="component" value="Chromosome 4"/>
</dbReference>
<sequence>MAVAVDGKIVQHVELYRWKKLLWQLDVWPFALLYGGWLVALAPYLDFMDAAIALGALAICHILTFLFTAWSVDFRCLIHADKVKDIHSGDICKVVPTKFSGSKEVVPLQCRKVVVGEKRSSTKDGEQLLTTKQLTSPSPNVSLVEEYSFEFRKQRFIFCEDENKFCKLDYPSKNTFSSYTRNTGYGSETKSTAAMEKWGRNVFEFPQPTFQKLMKEHCMEPFFVFQVFCVGLWCLDEYWYYSIFTLFMLVLFESTVVKSRLRTLSELRRVRVDSQTLMVHRGGKWAKLSGIDLLPGDVVSIGRSSGPGSDEKTVPADMLLLAGTAIANEALLTGESTPQWKGPITGRNPEERLSVRRDKNHVLFGGTKILQHTSDKAAHLKTPDGGCLAVVLRTGFETSQGKLMRTILFSTERVTANNWESGLFILFLVFFALIAAGYVLKQGLDHPTRSKYKLFLNCSLIITSVIPPELPMELSIAVNTSLIALARRGIYCTEPFRIPFAGKVDVCCFDKTGTLTSDSMEFRGVGGLETSSELETDASKLPERTVQVLAACHALVFVDNKLVGDPLEKAALKGIDWAYTSDEKAVPRKGTGHAVQILQRHHFASHLKRMSVVVRIEDQFFVFVKGAPETIQERLVQVDAGYAETYKQYTRQGSRVLSLAYKQLPDMSVGEARGLDRDVVEGGLSFTGFAVFACPLRHDSATILQELKDSSHDLVMITGDQALTACHVAAQVNIVSHPMLILTAQSGGENQTKFCWLSPDEKVEVPYDEEEIPALSTVHDLCVSGDGLTMLQRTDALQLVLPFVKVFARVAPDQKEMILVTLKDVGRVTLMCGDGTNDVGALKQAHVGVALLNAMPVEQTSSSKSKSASTAAASTNAETSAASAEITSKTRRIKSGVSSPGISSAISQNQSSPTGTRVNRASKVAVSSSSPAAVKATSSAELVSSNRNLSLAEQQKLKLKKMMDEMNEEGDGRTPPVVRLGDASMAAPFTAKHASVQPTSDVIRQGRSTLVTTLQMFKILGLNCLSTAYVLSVMYLDGVKLGDMQATISGVFTAAFFLFISHARPLTTLSAQRPHPNIFSGYVILSLLGQFAIHLIFLATAVKAAEAYMPEECVDPDSEFSPNLVNTVSYMANMMIQVATFAVNYIGHPFNQSIRENKPFFYALTAAAIFFTAITSDLFRGLNNWLKLVPLPKPFGHKLLLWAAAMVLGCYIWERFLRWLFPGKMPSIKTRQRRRVDKQDKKVL</sequence>
<keyword evidence="2" id="KW-1185">Reference proteome</keyword>
<protein>
    <submittedName>
        <fullName evidence="1">Uncharacterized protein</fullName>
    </submittedName>
</protein>
<name>A0ACC2DXJ6_DIPCM</name>